<dbReference type="InterPro" id="IPR054754">
    <property type="entry name" value="NudT16"/>
</dbReference>
<name>A0AAV4IYT9_9GAST</name>
<keyword evidence="2" id="KW-0694">RNA-binding</keyword>
<protein>
    <submittedName>
        <fullName evidence="4">U8 snoRNA-decapping enzyme</fullName>
    </submittedName>
</protein>
<dbReference type="EMBL" id="BMAT01006583">
    <property type="protein sequence ID" value="GFS15315.1"/>
    <property type="molecule type" value="Genomic_DNA"/>
</dbReference>
<dbReference type="GO" id="GO:0006402">
    <property type="term" value="P:mRNA catabolic process"/>
    <property type="evidence" value="ECO:0007669"/>
    <property type="project" value="TreeGrafter"/>
</dbReference>
<comment type="subcellular location">
    <subcellularLocation>
        <location evidence="1">Nucleus</location>
    </subcellularLocation>
</comment>
<dbReference type="PANTHER" id="PTHR31699:SF1">
    <property type="entry name" value="U8 SNORNA-DECAPPING ENZYME"/>
    <property type="match status" value="1"/>
</dbReference>
<gene>
    <name evidence="4" type="ORF">ElyMa_003183600</name>
</gene>
<comment type="caution">
    <text evidence="4">The sequence shown here is derived from an EMBL/GenBank/DDBJ whole genome shotgun (WGS) entry which is preliminary data.</text>
</comment>
<dbReference type="Proteomes" id="UP000762676">
    <property type="component" value="Unassembled WGS sequence"/>
</dbReference>
<dbReference type="GO" id="GO:0005634">
    <property type="term" value="C:nucleus"/>
    <property type="evidence" value="ECO:0007669"/>
    <property type="project" value="UniProtKB-SubCell"/>
</dbReference>
<keyword evidence="5" id="KW-1185">Reference proteome</keyword>
<evidence type="ECO:0000256" key="1">
    <source>
        <dbReference type="ARBA" id="ARBA00004123"/>
    </source>
</evidence>
<keyword evidence="3" id="KW-0539">Nucleus</keyword>
<accession>A0AAV4IYT9</accession>
<dbReference type="GO" id="GO:0016077">
    <property type="term" value="P:sno(s)RNA catabolic process"/>
    <property type="evidence" value="ECO:0007669"/>
    <property type="project" value="TreeGrafter"/>
</dbReference>
<dbReference type="Pfam" id="PF22327">
    <property type="entry name" value="Nudt16-like"/>
    <property type="match status" value="1"/>
</dbReference>
<dbReference type="Gene3D" id="3.90.79.10">
    <property type="entry name" value="Nucleoside Triphosphate Pyrophosphohydrolase"/>
    <property type="match status" value="1"/>
</dbReference>
<evidence type="ECO:0000256" key="3">
    <source>
        <dbReference type="ARBA" id="ARBA00023242"/>
    </source>
</evidence>
<reference evidence="4 5" key="1">
    <citation type="journal article" date="2021" name="Elife">
        <title>Chloroplast acquisition without the gene transfer in kleptoplastic sea slugs, Plakobranchus ocellatus.</title>
        <authorList>
            <person name="Maeda T."/>
            <person name="Takahashi S."/>
            <person name="Yoshida T."/>
            <person name="Shimamura S."/>
            <person name="Takaki Y."/>
            <person name="Nagai Y."/>
            <person name="Toyoda A."/>
            <person name="Suzuki Y."/>
            <person name="Arimoto A."/>
            <person name="Ishii H."/>
            <person name="Satoh N."/>
            <person name="Nishiyama T."/>
            <person name="Hasebe M."/>
            <person name="Maruyama T."/>
            <person name="Minagawa J."/>
            <person name="Obokata J."/>
            <person name="Shigenobu S."/>
        </authorList>
    </citation>
    <scope>NUCLEOTIDE SEQUENCE [LARGE SCALE GENOMIC DNA]</scope>
</reference>
<dbReference type="PANTHER" id="PTHR31699">
    <property type="entry name" value="NUDIX T16 FAMILY MEMBER"/>
    <property type="match status" value="1"/>
</dbReference>
<evidence type="ECO:0000256" key="2">
    <source>
        <dbReference type="ARBA" id="ARBA00022884"/>
    </source>
</evidence>
<sequence length="137" mass="15531">MTDIGWGPVLSECEGYGRLGDNSDDYKTLSPEERDTHAKNGYKSYQHASHGMIFFRKQNKLWDLYEQKGFAMTLGIIRVPLFTMGDGLRGFPAFLTNHFAGNARSELITGLMAAKLLTQDEMDKAVKAYKDFVLKRQ</sequence>
<organism evidence="4 5">
    <name type="scientific">Elysia marginata</name>
    <dbReference type="NCBI Taxonomy" id="1093978"/>
    <lineage>
        <taxon>Eukaryota</taxon>
        <taxon>Metazoa</taxon>
        <taxon>Spiralia</taxon>
        <taxon>Lophotrochozoa</taxon>
        <taxon>Mollusca</taxon>
        <taxon>Gastropoda</taxon>
        <taxon>Heterobranchia</taxon>
        <taxon>Euthyneura</taxon>
        <taxon>Panpulmonata</taxon>
        <taxon>Sacoglossa</taxon>
        <taxon>Placobranchoidea</taxon>
        <taxon>Plakobranchidae</taxon>
        <taxon>Elysia</taxon>
    </lineage>
</organism>
<dbReference type="AlphaFoldDB" id="A0AAV4IYT9"/>
<evidence type="ECO:0000313" key="5">
    <source>
        <dbReference type="Proteomes" id="UP000762676"/>
    </source>
</evidence>
<proteinExistence type="predicted"/>
<dbReference type="GO" id="GO:1990174">
    <property type="term" value="F:phosphodiesterase decapping endonuclease activity"/>
    <property type="evidence" value="ECO:0007669"/>
    <property type="project" value="TreeGrafter"/>
</dbReference>
<dbReference type="GO" id="GO:0030515">
    <property type="term" value="F:snoRNA binding"/>
    <property type="evidence" value="ECO:0007669"/>
    <property type="project" value="TreeGrafter"/>
</dbReference>
<evidence type="ECO:0000313" key="4">
    <source>
        <dbReference type="EMBL" id="GFS15315.1"/>
    </source>
</evidence>